<organism evidence="1 2">
    <name type="scientific">Hygrophoropsis aurantiaca</name>
    <dbReference type="NCBI Taxonomy" id="72124"/>
    <lineage>
        <taxon>Eukaryota</taxon>
        <taxon>Fungi</taxon>
        <taxon>Dikarya</taxon>
        <taxon>Basidiomycota</taxon>
        <taxon>Agaricomycotina</taxon>
        <taxon>Agaricomycetes</taxon>
        <taxon>Agaricomycetidae</taxon>
        <taxon>Boletales</taxon>
        <taxon>Coniophorineae</taxon>
        <taxon>Hygrophoropsidaceae</taxon>
        <taxon>Hygrophoropsis</taxon>
    </lineage>
</organism>
<name>A0ACB8APD0_9AGAM</name>
<sequence>MADKKQQLVLSIIDFLNVSIEDGTVKQDDREGLEVAIQCIGEAFGVDPSDETQRERLSIKPAKLQTIFDVFLKTRDKVGSTSSPQASTSSGISSKTPSTEDKTKAERFKQTGNAHMTSKRHDQAIDSYAQAIALDATNPVYYSNRAAAYASKGDHASAVLDAEKAIEVDPTFVKAYSRLGHAQYTLGDYKSAAAAFKKGVELDPTNANLKAGLQSAKDRIPADEDEDEGPPPLVREDEIPAATAGAGAGAGGMAGMADMLRNMGGMPGMGGGAGGMPDIASLMNNPAMMQMAQQMMANGGLANLMSNPSVANMMERMQSGGGMPSMEEIMGDPTLRNLANQFGPGAGR</sequence>
<protein>
    <submittedName>
        <fullName evidence="1">TPR-like protein</fullName>
    </submittedName>
</protein>
<evidence type="ECO:0000313" key="2">
    <source>
        <dbReference type="Proteomes" id="UP000790377"/>
    </source>
</evidence>
<comment type="caution">
    <text evidence="1">The sequence shown here is derived from an EMBL/GenBank/DDBJ whole genome shotgun (WGS) entry which is preliminary data.</text>
</comment>
<proteinExistence type="predicted"/>
<gene>
    <name evidence="1" type="ORF">BJ138DRAFT_1078055</name>
</gene>
<evidence type="ECO:0000313" key="1">
    <source>
        <dbReference type="EMBL" id="KAH7915145.1"/>
    </source>
</evidence>
<keyword evidence="2" id="KW-1185">Reference proteome</keyword>
<dbReference type="EMBL" id="MU267604">
    <property type="protein sequence ID" value="KAH7915145.1"/>
    <property type="molecule type" value="Genomic_DNA"/>
</dbReference>
<accession>A0ACB8APD0</accession>
<reference evidence="1" key="1">
    <citation type="journal article" date="2021" name="New Phytol.">
        <title>Evolutionary innovations through gain and loss of genes in the ectomycorrhizal Boletales.</title>
        <authorList>
            <person name="Wu G."/>
            <person name="Miyauchi S."/>
            <person name="Morin E."/>
            <person name="Kuo A."/>
            <person name="Drula E."/>
            <person name="Varga T."/>
            <person name="Kohler A."/>
            <person name="Feng B."/>
            <person name="Cao Y."/>
            <person name="Lipzen A."/>
            <person name="Daum C."/>
            <person name="Hundley H."/>
            <person name="Pangilinan J."/>
            <person name="Johnson J."/>
            <person name="Barry K."/>
            <person name="LaButti K."/>
            <person name="Ng V."/>
            <person name="Ahrendt S."/>
            <person name="Min B."/>
            <person name="Choi I.G."/>
            <person name="Park H."/>
            <person name="Plett J.M."/>
            <person name="Magnuson J."/>
            <person name="Spatafora J.W."/>
            <person name="Nagy L.G."/>
            <person name="Henrissat B."/>
            <person name="Grigoriev I.V."/>
            <person name="Yang Z.L."/>
            <person name="Xu J."/>
            <person name="Martin F.M."/>
        </authorList>
    </citation>
    <scope>NUCLEOTIDE SEQUENCE</scope>
    <source>
        <strain evidence="1">ATCC 28755</strain>
    </source>
</reference>
<dbReference type="Proteomes" id="UP000790377">
    <property type="component" value="Unassembled WGS sequence"/>
</dbReference>